<dbReference type="Proteomes" id="UP000322659">
    <property type="component" value="Unassembled WGS sequence"/>
</dbReference>
<protein>
    <recommendedName>
        <fullName evidence="3">Lipocalin-like domain-containing protein</fullName>
    </recommendedName>
</protein>
<evidence type="ECO:0008006" key="3">
    <source>
        <dbReference type="Google" id="ProtNLM"/>
    </source>
</evidence>
<sequence length="236" mass="26203">MSNFYQGVNIKSISLFILTIITLAACSKQDPTKFKPSQLNGTWTGSENQNALVINTTKDTFQYGDMSCVDMPSDFSSIKDDDTTNYTFSFSYTITDPNGIAQGVALIKKYNVKVSFTSDSECEVSDERYFAETFKKTSSQAETTFEVSDLAGLSGAKWKSADGTGIVFNISTEGKISGDGSSSSDVFIGKDIPNWKTTTGKVAQFEFEITHQQKTYKFRFISSTKGYVNDKLYYRQ</sequence>
<dbReference type="RefSeq" id="WP_021958060.1">
    <property type="nucleotide sequence ID" value="NZ_SAXZ01000012.1"/>
</dbReference>
<dbReference type="EMBL" id="SAXZ01000012">
    <property type="protein sequence ID" value="TXJ32152.1"/>
    <property type="molecule type" value="Genomic_DNA"/>
</dbReference>
<accession>A0ABY3K8C1</accession>
<keyword evidence="2" id="KW-1185">Reference proteome</keyword>
<name>A0ABY3K8C1_9SPIR</name>
<organism evidence="1 2">
    <name type="scientific">Brachyspira aalborgi</name>
    <dbReference type="NCBI Taxonomy" id="29522"/>
    <lineage>
        <taxon>Bacteria</taxon>
        <taxon>Pseudomonadati</taxon>
        <taxon>Spirochaetota</taxon>
        <taxon>Spirochaetia</taxon>
        <taxon>Brachyspirales</taxon>
        <taxon>Brachyspiraceae</taxon>
        <taxon>Brachyspira</taxon>
    </lineage>
</organism>
<comment type="caution">
    <text evidence="1">The sequence shown here is derived from an EMBL/GenBank/DDBJ whole genome shotgun (WGS) entry which is preliminary data.</text>
</comment>
<evidence type="ECO:0000313" key="1">
    <source>
        <dbReference type="EMBL" id="TXJ32152.1"/>
    </source>
</evidence>
<gene>
    <name evidence="1" type="ORF">EPJ71_08645</name>
</gene>
<reference evidence="1 2" key="1">
    <citation type="journal article" date="1992" name="Lakartidningen">
        <title>[Penicillin V and not amoxicillin is the first choice preparation in acute otitis].</title>
        <authorList>
            <person name="Kamme C."/>
            <person name="Lundgren K."/>
            <person name="Prellner K."/>
        </authorList>
    </citation>
    <scope>NUCLEOTIDE SEQUENCE [LARGE SCALE GENOMIC DNA]</scope>
    <source>
        <strain evidence="1 2">PC5099IV</strain>
    </source>
</reference>
<proteinExistence type="predicted"/>
<evidence type="ECO:0000313" key="2">
    <source>
        <dbReference type="Proteomes" id="UP000322659"/>
    </source>
</evidence>